<keyword evidence="5" id="KW-0547">Nucleotide-binding</keyword>
<keyword evidence="10" id="KW-0472">Membrane</keyword>
<dbReference type="EC" id="2.7.13.3" evidence="2"/>
<feature type="transmembrane region" description="Helical" evidence="10">
    <location>
        <begin position="94"/>
        <end position="110"/>
    </location>
</feature>
<evidence type="ECO:0000256" key="2">
    <source>
        <dbReference type="ARBA" id="ARBA00012438"/>
    </source>
</evidence>
<dbReference type="Proteomes" id="UP000275048">
    <property type="component" value="Unassembled WGS sequence"/>
</dbReference>
<dbReference type="InterPro" id="IPR003594">
    <property type="entry name" value="HATPase_dom"/>
</dbReference>
<dbReference type="GO" id="GO:0005524">
    <property type="term" value="F:ATP binding"/>
    <property type="evidence" value="ECO:0007669"/>
    <property type="project" value="UniProtKB-KW"/>
</dbReference>
<evidence type="ECO:0000313" key="14">
    <source>
        <dbReference type="Proteomes" id="UP000275048"/>
    </source>
</evidence>
<evidence type="ECO:0000313" key="13">
    <source>
        <dbReference type="EMBL" id="RNB52393.1"/>
    </source>
</evidence>
<keyword evidence="4" id="KW-0808">Transferase</keyword>
<dbReference type="AlphaFoldDB" id="A0A3M8AMS3"/>
<dbReference type="InterPro" id="IPR050482">
    <property type="entry name" value="Sensor_HK_TwoCompSys"/>
</dbReference>
<feature type="transmembrane region" description="Helical" evidence="10">
    <location>
        <begin position="71"/>
        <end position="88"/>
    </location>
</feature>
<name>A0A3M8AMS3_9MICO</name>
<dbReference type="GO" id="GO:0000155">
    <property type="term" value="F:phosphorelay sensor kinase activity"/>
    <property type="evidence" value="ECO:0007669"/>
    <property type="project" value="InterPro"/>
</dbReference>
<organism evidence="13 14">
    <name type="scientific">Agromyces tardus</name>
    <dbReference type="NCBI Taxonomy" id="2583849"/>
    <lineage>
        <taxon>Bacteria</taxon>
        <taxon>Bacillati</taxon>
        <taxon>Actinomycetota</taxon>
        <taxon>Actinomycetes</taxon>
        <taxon>Micrococcales</taxon>
        <taxon>Microbacteriaceae</taxon>
        <taxon>Agromyces</taxon>
    </lineage>
</organism>
<evidence type="ECO:0000256" key="8">
    <source>
        <dbReference type="ARBA" id="ARBA00023012"/>
    </source>
</evidence>
<evidence type="ECO:0000256" key="9">
    <source>
        <dbReference type="SAM" id="MobiDB-lite"/>
    </source>
</evidence>
<evidence type="ECO:0000256" key="4">
    <source>
        <dbReference type="ARBA" id="ARBA00022679"/>
    </source>
</evidence>
<dbReference type="GO" id="GO:0016020">
    <property type="term" value="C:membrane"/>
    <property type="evidence" value="ECO:0007669"/>
    <property type="project" value="InterPro"/>
</dbReference>
<feature type="transmembrane region" description="Helical" evidence="10">
    <location>
        <begin position="141"/>
        <end position="160"/>
    </location>
</feature>
<comment type="caution">
    <text evidence="13">The sequence shown here is derived from an EMBL/GenBank/DDBJ whole genome shotgun (WGS) entry which is preliminary data.</text>
</comment>
<feature type="transmembrane region" description="Helical" evidence="10">
    <location>
        <begin position="48"/>
        <end position="64"/>
    </location>
</feature>
<protein>
    <recommendedName>
        <fullName evidence="2">histidine kinase</fullName>
        <ecNumber evidence="2">2.7.13.3</ecNumber>
    </recommendedName>
</protein>
<dbReference type="Gene3D" id="1.20.5.1930">
    <property type="match status" value="1"/>
</dbReference>
<feature type="transmembrane region" description="Helical" evidence="10">
    <location>
        <begin position="26"/>
        <end position="42"/>
    </location>
</feature>
<dbReference type="InterPro" id="IPR036890">
    <property type="entry name" value="HATPase_C_sf"/>
</dbReference>
<feature type="domain" description="Histidine kinase/HSP90-like ATPase" evidence="11">
    <location>
        <begin position="310"/>
        <end position="399"/>
    </location>
</feature>
<sequence length="404" mass="42318">MTSPVRALWDAPAASPPPPRRVWRDWVLVAVIPVLALVEAAVRPDVPWRWLWAVVLIALAPTLLWRRIRPLSMLAIAFAVGTIVGLVVAGESQLFTTAYFLVLVYAVMRWGTGRAMLAGGALVIAGTLLSPQLGTTTVSDIIGGIAVVVMTSTLGIAFRWRAGARARELDRARLLEREQVARDLHDTVAHHVSAIAIQAQAGTAVAATDPEAAAQVLRVIEGEASRTLDEMRSMVRVLRRADAAELAPTPGIADLRRLAQPGSARPEPAQPGSARPEPAQPGSAQPDAGGPAVEVHVEGDGDALPPMVAAAVFRIAQEAVTNARRHARDATRIEVRVQVDATGVRLHVRDDGVPAASAAPGFGITGMVERAALLGGTCEAGPVPAGEGGGWAVTAVLPRAGWAA</sequence>
<evidence type="ECO:0000259" key="12">
    <source>
        <dbReference type="Pfam" id="PF07730"/>
    </source>
</evidence>
<feature type="domain" description="Signal transduction histidine kinase subgroup 3 dimerisation and phosphoacceptor" evidence="12">
    <location>
        <begin position="176"/>
        <end position="241"/>
    </location>
</feature>
<dbReference type="SUPFAM" id="SSF55874">
    <property type="entry name" value="ATPase domain of HSP90 chaperone/DNA topoisomerase II/histidine kinase"/>
    <property type="match status" value="1"/>
</dbReference>
<dbReference type="PANTHER" id="PTHR24421">
    <property type="entry name" value="NITRATE/NITRITE SENSOR PROTEIN NARX-RELATED"/>
    <property type="match status" value="1"/>
</dbReference>
<feature type="transmembrane region" description="Helical" evidence="10">
    <location>
        <begin position="117"/>
        <end position="135"/>
    </location>
</feature>
<dbReference type="PANTHER" id="PTHR24421:SF10">
    <property type="entry name" value="NITRATE_NITRITE SENSOR PROTEIN NARQ"/>
    <property type="match status" value="1"/>
</dbReference>
<dbReference type="GO" id="GO:0046983">
    <property type="term" value="F:protein dimerization activity"/>
    <property type="evidence" value="ECO:0007669"/>
    <property type="project" value="InterPro"/>
</dbReference>
<keyword evidence="8" id="KW-0902">Two-component regulatory system</keyword>
<keyword evidence="6 13" id="KW-0418">Kinase</keyword>
<feature type="region of interest" description="Disordered" evidence="9">
    <location>
        <begin position="260"/>
        <end position="300"/>
    </location>
</feature>
<comment type="catalytic activity">
    <reaction evidence="1">
        <text>ATP + protein L-histidine = ADP + protein N-phospho-L-histidine.</text>
        <dbReference type="EC" id="2.7.13.3"/>
    </reaction>
</comment>
<evidence type="ECO:0000256" key="3">
    <source>
        <dbReference type="ARBA" id="ARBA00022553"/>
    </source>
</evidence>
<dbReference type="OrthoDB" id="227596at2"/>
<dbReference type="InterPro" id="IPR011712">
    <property type="entry name" value="Sig_transdc_His_kin_sub3_dim/P"/>
</dbReference>
<gene>
    <name evidence="13" type="ORF">EDM22_01430</name>
</gene>
<proteinExistence type="predicted"/>
<evidence type="ECO:0000256" key="1">
    <source>
        <dbReference type="ARBA" id="ARBA00000085"/>
    </source>
</evidence>
<keyword evidence="10" id="KW-1133">Transmembrane helix</keyword>
<keyword evidence="7" id="KW-0067">ATP-binding</keyword>
<keyword evidence="14" id="KW-1185">Reference proteome</keyword>
<dbReference type="Pfam" id="PF02518">
    <property type="entry name" value="HATPase_c"/>
    <property type="match status" value="1"/>
</dbReference>
<evidence type="ECO:0000259" key="11">
    <source>
        <dbReference type="Pfam" id="PF02518"/>
    </source>
</evidence>
<keyword evidence="3" id="KW-0597">Phosphoprotein</keyword>
<dbReference type="Pfam" id="PF07730">
    <property type="entry name" value="HisKA_3"/>
    <property type="match status" value="1"/>
</dbReference>
<evidence type="ECO:0000256" key="7">
    <source>
        <dbReference type="ARBA" id="ARBA00022840"/>
    </source>
</evidence>
<evidence type="ECO:0000256" key="5">
    <source>
        <dbReference type="ARBA" id="ARBA00022741"/>
    </source>
</evidence>
<evidence type="ECO:0000256" key="6">
    <source>
        <dbReference type="ARBA" id="ARBA00022777"/>
    </source>
</evidence>
<dbReference type="CDD" id="cd16917">
    <property type="entry name" value="HATPase_UhpB-NarQ-NarX-like"/>
    <property type="match status" value="1"/>
</dbReference>
<evidence type="ECO:0000256" key="10">
    <source>
        <dbReference type="SAM" id="Phobius"/>
    </source>
</evidence>
<accession>A0A3M8AMS3</accession>
<dbReference type="Gene3D" id="3.30.565.10">
    <property type="entry name" value="Histidine kinase-like ATPase, C-terminal domain"/>
    <property type="match status" value="1"/>
</dbReference>
<dbReference type="RefSeq" id="WP_122935229.1">
    <property type="nucleotide sequence ID" value="NZ_JBHSNT010000007.1"/>
</dbReference>
<reference evidence="13 14" key="1">
    <citation type="submission" date="2018-10" db="EMBL/GenBank/DDBJ databases">
        <title>Isolation, diversity and antibacterial activity of antinobacteria from the wheat rhizosphere soil.</title>
        <authorList>
            <person name="Sun T."/>
        </authorList>
    </citation>
    <scope>NUCLEOTIDE SEQUENCE [LARGE SCALE GENOMIC DNA]</scope>
    <source>
        <strain evidence="13 14">SJ-23</strain>
    </source>
</reference>
<dbReference type="EMBL" id="RHHB01000001">
    <property type="protein sequence ID" value="RNB52393.1"/>
    <property type="molecule type" value="Genomic_DNA"/>
</dbReference>
<keyword evidence="10" id="KW-0812">Transmembrane</keyword>